<keyword evidence="3" id="KW-0812">Transmembrane</keyword>
<evidence type="ECO:0000256" key="3">
    <source>
        <dbReference type="SAM" id="Phobius"/>
    </source>
</evidence>
<dbReference type="Pfam" id="PF01419">
    <property type="entry name" value="Jacalin"/>
    <property type="match status" value="2"/>
</dbReference>
<sequence>MVFKGVPGGVVVAVASTAKMFIIYIFLFLSSAIIDSNGLATAQKLEPVGGKGGKQWDDGADHDYVTKVYIRGGREGIHYIKFDYVKDGQSIDGSVHGVSSDGFTQTLEIDQSNYEHIVSVDGYYDDKTGVMQALQFKSNLKTFELIGYPKGTTKFSLGVDGKIIIGFHGSAGKYLNSLGAYVTTAPPTKSELVGGLYGGVYWDDGPNYDGVRKMYVTYTNYLIRSISTDYDKDGQVVTSYHGSKDGETKEFAIDYPNEYLTTVKGTYNTIPEDGVLVIRSLSFKTSKGRISPTYGLVSGTEFVFEREGNVIVGFHGRDGGGFDAMGVYFSPTITS</sequence>
<dbReference type="Gene3D" id="2.100.10.30">
    <property type="entry name" value="Jacalin-like lectin domain"/>
    <property type="match status" value="2"/>
</dbReference>
<dbReference type="InterPro" id="IPR001229">
    <property type="entry name" value="Jacalin-like_lectin_dom"/>
</dbReference>
<feature type="domain" description="Jacalin-type lectin" evidence="4">
    <location>
        <begin position="42"/>
        <end position="184"/>
    </location>
</feature>
<keyword evidence="3" id="KW-0472">Membrane</keyword>
<protein>
    <recommendedName>
        <fullName evidence="4">Jacalin-type lectin domain-containing protein</fullName>
    </recommendedName>
</protein>
<dbReference type="PROSITE" id="PS51752">
    <property type="entry name" value="JACALIN_LECTIN"/>
    <property type="match status" value="2"/>
</dbReference>
<dbReference type="GO" id="GO:0030246">
    <property type="term" value="F:carbohydrate binding"/>
    <property type="evidence" value="ECO:0007669"/>
    <property type="project" value="UniProtKB-KW"/>
</dbReference>
<dbReference type="InterPro" id="IPR033734">
    <property type="entry name" value="Jacalin-like_lectin_dom_plant"/>
</dbReference>
<gene>
    <name evidence="5" type="ORF">EUTSA_v10011638mg</name>
</gene>
<dbReference type="PANTHER" id="PTHR47293:SF52">
    <property type="entry name" value="JACALIN-RELATED LECTIN 10-RELATED"/>
    <property type="match status" value="1"/>
</dbReference>
<dbReference type="PANTHER" id="PTHR47293">
    <property type="entry name" value="JACALIN-RELATED LECTIN 3"/>
    <property type="match status" value="1"/>
</dbReference>
<name>V4MG10_EUTSA</name>
<dbReference type="EMBL" id="KI517809">
    <property type="protein sequence ID" value="ESQ30251.1"/>
    <property type="molecule type" value="Genomic_DNA"/>
</dbReference>
<dbReference type="SUPFAM" id="SSF51101">
    <property type="entry name" value="Mannose-binding lectins"/>
    <property type="match status" value="2"/>
</dbReference>
<evidence type="ECO:0000313" key="5">
    <source>
        <dbReference type="EMBL" id="ESQ30251.1"/>
    </source>
</evidence>
<dbReference type="InterPro" id="IPR036404">
    <property type="entry name" value="Jacalin-like_lectin_dom_sf"/>
</dbReference>
<proteinExistence type="inferred from homology"/>
<comment type="similarity">
    <text evidence="1">Belongs to the jacalin lectin family.</text>
</comment>
<feature type="domain" description="Jacalin-type lectin" evidence="4">
    <location>
        <begin position="187"/>
        <end position="331"/>
    </location>
</feature>
<evidence type="ECO:0000256" key="1">
    <source>
        <dbReference type="ARBA" id="ARBA00006568"/>
    </source>
</evidence>
<dbReference type="FunFam" id="2.100.10.30:FF:000001">
    <property type="entry name" value="Jacalin-related lectin 33"/>
    <property type="match status" value="2"/>
</dbReference>
<keyword evidence="3" id="KW-1133">Transmembrane helix</keyword>
<accession>V4MG10</accession>
<dbReference type="SMART" id="SM00915">
    <property type="entry name" value="Jacalin"/>
    <property type="match status" value="2"/>
</dbReference>
<organism evidence="5 6">
    <name type="scientific">Eutrema salsugineum</name>
    <name type="common">Saltwater cress</name>
    <name type="synonym">Sisymbrium salsugineum</name>
    <dbReference type="NCBI Taxonomy" id="72664"/>
    <lineage>
        <taxon>Eukaryota</taxon>
        <taxon>Viridiplantae</taxon>
        <taxon>Streptophyta</taxon>
        <taxon>Embryophyta</taxon>
        <taxon>Tracheophyta</taxon>
        <taxon>Spermatophyta</taxon>
        <taxon>Magnoliopsida</taxon>
        <taxon>eudicotyledons</taxon>
        <taxon>Gunneridae</taxon>
        <taxon>Pentapetalae</taxon>
        <taxon>rosids</taxon>
        <taxon>malvids</taxon>
        <taxon>Brassicales</taxon>
        <taxon>Brassicaceae</taxon>
        <taxon>Eutremeae</taxon>
        <taxon>Eutrema</taxon>
    </lineage>
</organism>
<reference evidence="5 6" key="1">
    <citation type="journal article" date="2013" name="Front. Plant Sci.">
        <title>The Reference Genome of the Halophytic Plant Eutrema salsugineum.</title>
        <authorList>
            <person name="Yang R."/>
            <person name="Jarvis D.E."/>
            <person name="Chen H."/>
            <person name="Beilstein M.A."/>
            <person name="Grimwood J."/>
            <person name="Jenkins J."/>
            <person name="Shu S."/>
            <person name="Prochnik S."/>
            <person name="Xin M."/>
            <person name="Ma C."/>
            <person name="Schmutz J."/>
            <person name="Wing R.A."/>
            <person name="Mitchell-Olds T."/>
            <person name="Schumaker K.S."/>
            <person name="Wang X."/>
        </authorList>
    </citation>
    <scope>NUCLEOTIDE SEQUENCE [LARGE SCALE GENOMIC DNA]</scope>
</reference>
<dbReference type="Gramene" id="ESQ30251">
    <property type="protein sequence ID" value="ESQ30251"/>
    <property type="gene ID" value="EUTSA_v10011638mg"/>
</dbReference>
<dbReference type="Proteomes" id="UP000030689">
    <property type="component" value="Unassembled WGS sequence"/>
</dbReference>
<dbReference type="KEGG" id="eus:EUTSA_v10011638mg"/>
<dbReference type="CDD" id="cd09612">
    <property type="entry name" value="Jacalin"/>
    <property type="match status" value="2"/>
</dbReference>
<keyword evidence="2" id="KW-0430">Lectin</keyword>
<feature type="transmembrane region" description="Helical" evidence="3">
    <location>
        <begin position="6"/>
        <end position="29"/>
    </location>
</feature>
<dbReference type="OMA" id="QWPSEYL"/>
<keyword evidence="6" id="KW-1185">Reference proteome</keyword>
<evidence type="ECO:0000256" key="2">
    <source>
        <dbReference type="ARBA" id="ARBA00022734"/>
    </source>
</evidence>
<dbReference type="STRING" id="72664.V4MG10"/>
<evidence type="ECO:0000313" key="6">
    <source>
        <dbReference type="Proteomes" id="UP000030689"/>
    </source>
</evidence>
<evidence type="ECO:0000259" key="4">
    <source>
        <dbReference type="PROSITE" id="PS51752"/>
    </source>
</evidence>
<dbReference type="AlphaFoldDB" id="V4MG10"/>